<sequence length="167" mass="18272">MSASQHSEVGPCTFQNQDDRTDLALSAAGRLCDLISEGGASATLHFDTQPRRWSKLLINAPCNPICALTRLDDARFLNSSSFAVTYVQRVMHQVVDIAQESGYMVVTHATAEERLKQITDRSSSMGYEPSMSADVQRRRPLDIEAILGNAIRIAQTLGVTTTNSEAL</sequence>
<name>A0A6A6PGS6_9PEZI</name>
<dbReference type="InterPro" id="IPR013752">
    <property type="entry name" value="KPA_reductase"/>
</dbReference>
<dbReference type="Pfam" id="PF08546">
    <property type="entry name" value="ApbA_C"/>
    <property type="match status" value="1"/>
</dbReference>
<reference evidence="2" key="1">
    <citation type="journal article" date="2020" name="Stud. Mycol.">
        <title>101 Dothideomycetes genomes: a test case for predicting lifestyles and emergence of pathogens.</title>
        <authorList>
            <person name="Haridas S."/>
            <person name="Albert R."/>
            <person name="Binder M."/>
            <person name="Bloem J."/>
            <person name="Labutti K."/>
            <person name="Salamov A."/>
            <person name="Andreopoulos B."/>
            <person name="Baker S."/>
            <person name="Barry K."/>
            <person name="Bills G."/>
            <person name="Bluhm B."/>
            <person name="Cannon C."/>
            <person name="Castanera R."/>
            <person name="Culley D."/>
            <person name="Daum C."/>
            <person name="Ezra D."/>
            <person name="Gonzalez J."/>
            <person name="Henrissat B."/>
            <person name="Kuo A."/>
            <person name="Liang C."/>
            <person name="Lipzen A."/>
            <person name="Lutzoni F."/>
            <person name="Magnuson J."/>
            <person name="Mondo S."/>
            <person name="Nolan M."/>
            <person name="Ohm R."/>
            <person name="Pangilinan J."/>
            <person name="Park H.-J."/>
            <person name="Ramirez L."/>
            <person name="Alfaro M."/>
            <person name="Sun H."/>
            <person name="Tritt A."/>
            <person name="Yoshinaga Y."/>
            <person name="Zwiers L.-H."/>
            <person name="Turgeon B."/>
            <person name="Goodwin S."/>
            <person name="Spatafora J."/>
            <person name="Crous P."/>
            <person name="Grigoriev I."/>
        </authorList>
    </citation>
    <scope>NUCLEOTIDE SEQUENCE</scope>
    <source>
        <strain evidence="2">CBS 113389</strain>
    </source>
</reference>
<feature type="domain" description="Ketopantoate reductase C-terminal" evidence="1">
    <location>
        <begin position="49"/>
        <end position="165"/>
    </location>
</feature>
<dbReference type="GeneID" id="54475998"/>
<protein>
    <submittedName>
        <fullName evidence="2">Ketopantoate reductase PanE/ApbA C terminal-domain-containing protein</fullName>
    </submittedName>
</protein>
<gene>
    <name evidence="2" type="ORF">BDY17DRAFT_306133</name>
</gene>
<dbReference type="Gene3D" id="1.10.1040.10">
    <property type="entry name" value="N-(1-d-carboxylethyl)-l-norvaline Dehydrogenase, domain 2"/>
    <property type="match status" value="1"/>
</dbReference>
<dbReference type="OrthoDB" id="3609at2759"/>
<dbReference type="InterPro" id="IPR008927">
    <property type="entry name" value="6-PGluconate_DH-like_C_sf"/>
</dbReference>
<evidence type="ECO:0000313" key="3">
    <source>
        <dbReference type="Proteomes" id="UP000799767"/>
    </source>
</evidence>
<dbReference type="InterPro" id="IPR051402">
    <property type="entry name" value="KPR-Related"/>
</dbReference>
<dbReference type="RefSeq" id="XP_033585067.1">
    <property type="nucleotide sequence ID" value="XM_033734996.1"/>
</dbReference>
<dbReference type="InterPro" id="IPR013328">
    <property type="entry name" value="6PGD_dom2"/>
</dbReference>
<evidence type="ECO:0000259" key="1">
    <source>
        <dbReference type="Pfam" id="PF08546"/>
    </source>
</evidence>
<accession>A0A6A6PGS6</accession>
<dbReference type="GO" id="GO:0005737">
    <property type="term" value="C:cytoplasm"/>
    <property type="evidence" value="ECO:0007669"/>
    <property type="project" value="TreeGrafter"/>
</dbReference>
<dbReference type="AlphaFoldDB" id="A0A6A6PGS6"/>
<dbReference type="FunFam" id="1.10.1040.10:FF:000017">
    <property type="entry name" value="2-dehydropantoate 2-reductase"/>
    <property type="match status" value="1"/>
</dbReference>
<dbReference type="PANTHER" id="PTHR21708">
    <property type="entry name" value="PROBABLE 2-DEHYDROPANTOATE 2-REDUCTASE"/>
    <property type="match status" value="1"/>
</dbReference>
<organism evidence="2 3">
    <name type="scientific">Neohortaea acidophila</name>
    <dbReference type="NCBI Taxonomy" id="245834"/>
    <lineage>
        <taxon>Eukaryota</taxon>
        <taxon>Fungi</taxon>
        <taxon>Dikarya</taxon>
        <taxon>Ascomycota</taxon>
        <taxon>Pezizomycotina</taxon>
        <taxon>Dothideomycetes</taxon>
        <taxon>Dothideomycetidae</taxon>
        <taxon>Mycosphaerellales</taxon>
        <taxon>Teratosphaeriaceae</taxon>
        <taxon>Neohortaea</taxon>
    </lineage>
</organism>
<dbReference type="SUPFAM" id="SSF48179">
    <property type="entry name" value="6-phosphogluconate dehydrogenase C-terminal domain-like"/>
    <property type="match status" value="1"/>
</dbReference>
<proteinExistence type="predicted"/>
<evidence type="ECO:0000313" key="2">
    <source>
        <dbReference type="EMBL" id="KAF2478497.1"/>
    </source>
</evidence>
<keyword evidence="3" id="KW-1185">Reference proteome</keyword>
<dbReference type="Proteomes" id="UP000799767">
    <property type="component" value="Unassembled WGS sequence"/>
</dbReference>
<dbReference type="EMBL" id="MU001645">
    <property type="protein sequence ID" value="KAF2478497.1"/>
    <property type="molecule type" value="Genomic_DNA"/>
</dbReference>
<dbReference type="PANTHER" id="PTHR21708:SF30">
    <property type="entry name" value="2-DEHYDROPANTOATE 2-REDUCTASE-RELATED"/>
    <property type="match status" value="1"/>
</dbReference>